<accession>A0A0A8ZQR7</accession>
<dbReference type="AlphaFoldDB" id="A0A0A8ZQR7"/>
<sequence>MCVYVERTHGPRYTLTVARISITVTPQ</sequence>
<proteinExistence type="predicted"/>
<protein>
    <submittedName>
        <fullName evidence="1">Uncharacterized protein</fullName>
    </submittedName>
</protein>
<reference evidence="1" key="2">
    <citation type="journal article" date="2015" name="Data Brief">
        <title>Shoot transcriptome of the giant reed, Arundo donax.</title>
        <authorList>
            <person name="Barrero R.A."/>
            <person name="Guerrero F.D."/>
            <person name="Moolhuijzen P."/>
            <person name="Goolsby J.A."/>
            <person name="Tidwell J."/>
            <person name="Bellgard S.E."/>
            <person name="Bellgard M.I."/>
        </authorList>
    </citation>
    <scope>NUCLEOTIDE SEQUENCE</scope>
    <source>
        <tissue evidence="1">Shoot tissue taken approximately 20 cm above the soil surface</tissue>
    </source>
</reference>
<dbReference type="EMBL" id="GBRH01257852">
    <property type="protein sequence ID" value="JAD40043.1"/>
    <property type="molecule type" value="Transcribed_RNA"/>
</dbReference>
<evidence type="ECO:0000313" key="1">
    <source>
        <dbReference type="EMBL" id="JAD40043.1"/>
    </source>
</evidence>
<reference evidence="1" key="1">
    <citation type="submission" date="2014-09" db="EMBL/GenBank/DDBJ databases">
        <authorList>
            <person name="Magalhaes I.L.F."/>
            <person name="Oliveira U."/>
            <person name="Santos F.R."/>
            <person name="Vidigal T.H.D.A."/>
            <person name="Brescovit A.D."/>
            <person name="Santos A.J."/>
        </authorList>
    </citation>
    <scope>NUCLEOTIDE SEQUENCE</scope>
    <source>
        <tissue evidence="1">Shoot tissue taken approximately 20 cm above the soil surface</tissue>
    </source>
</reference>
<name>A0A0A8ZQR7_ARUDO</name>
<organism evidence="1">
    <name type="scientific">Arundo donax</name>
    <name type="common">Giant reed</name>
    <name type="synonym">Donax arundinaceus</name>
    <dbReference type="NCBI Taxonomy" id="35708"/>
    <lineage>
        <taxon>Eukaryota</taxon>
        <taxon>Viridiplantae</taxon>
        <taxon>Streptophyta</taxon>
        <taxon>Embryophyta</taxon>
        <taxon>Tracheophyta</taxon>
        <taxon>Spermatophyta</taxon>
        <taxon>Magnoliopsida</taxon>
        <taxon>Liliopsida</taxon>
        <taxon>Poales</taxon>
        <taxon>Poaceae</taxon>
        <taxon>PACMAD clade</taxon>
        <taxon>Arundinoideae</taxon>
        <taxon>Arundineae</taxon>
        <taxon>Arundo</taxon>
    </lineage>
</organism>